<dbReference type="Proteomes" id="UP000036367">
    <property type="component" value="Unassembled WGS sequence"/>
</dbReference>
<gene>
    <name evidence="1" type="ORF">RISK_006585</name>
</gene>
<evidence type="ECO:0000313" key="1">
    <source>
        <dbReference type="EMBL" id="KLU01429.1"/>
    </source>
</evidence>
<dbReference type="PATRIC" id="fig|595434.4.peg.6265"/>
<name>A0A0J1E7I9_RHOIS</name>
<proteinExistence type="predicted"/>
<evidence type="ECO:0000313" key="2">
    <source>
        <dbReference type="Proteomes" id="UP000036367"/>
    </source>
</evidence>
<organism evidence="1 2">
    <name type="scientific">Rhodopirellula islandica</name>
    <dbReference type="NCBI Taxonomy" id="595434"/>
    <lineage>
        <taxon>Bacteria</taxon>
        <taxon>Pseudomonadati</taxon>
        <taxon>Planctomycetota</taxon>
        <taxon>Planctomycetia</taxon>
        <taxon>Pirellulales</taxon>
        <taxon>Pirellulaceae</taxon>
        <taxon>Rhodopirellula</taxon>
    </lineage>
</organism>
<dbReference type="EMBL" id="LECT01000054">
    <property type="protein sequence ID" value="KLU01429.1"/>
    <property type="molecule type" value="Genomic_DNA"/>
</dbReference>
<dbReference type="STRING" id="595434.RISK_006585"/>
<sequence length="51" mass="5798">MMFLPSGEKTTCFVPPSDRFLRRDGREGNETGAVRPILRFNDAFLQILISP</sequence>
<keyword evidence="2" id="KW-1185">Reference proteome</keyword>
<dbReference type="AlphaFoldDB" id="A0A0J1E7I9"/>
<comment type="caution">
    <text evidence="1">The sequence shown here is derived from an EMBL/GenBank/DDBJ whole genome shotgun (WGS) entry which is preliminary data.</text>
</comment>
<protein>
    <submittedName>
        <fullName evidence="1">Uncharacterized protein</fullName>
    </submittedName>
</protein>
<accession>A0A0J1E7I9</accession>
<reference evidence="1" key="1">
    <citation type="submission" date="2015-05" db="EMBL/GenBank/DDBJ databases">
        <title>Permanent draft genome of Rhodopirellula islandicus K833.</title>
        <authorList>
            <person name="Kizina J."/>
            <person name="Richter M."/>
            <person name="Glockner F.O."/>
            <person name="Harder J."/>
        </authorList>
    </citation>
    <scope>NUCLEOTIDE SEQUENCE [LARGE SCALE GENOMIC DNA]</scope>
    <source>
        <strain evidence="1">K833</strain>
    </source>
</reference>